<dbReference type="InterPro" id="IPR013762">
    <property type="entry name" value="Integrase-like_cat_sf"/>
</dbReference>
<dbReference type="PANTHER" id="PTHR30349:SF90">
    <property type="entry name" value="TYROSINE RECOMBINASE XERD"/>
    <property type="match status" value="1"/>
</dbReference>
<dbReference type="GO" id="GO:0015074">
    <property type="term" value="P:DNA integration"/>
    <property type="evidence" value="ECO:0007669"/>
    <property type="project" value="UniProtKB-KW"/>
</dbReference>
<keyword evidence="3" id="KW-0233">DNA recombination</keyword>
<evidence type="ECO:0000313" key="6">
    <source>
        <dbReference type="Proteomes" id="UP000249165"/>
    </source>
</evidence>
<reference evidence="5 6" key="1">
    <citation type="submission" date="2018-06" db="EMBL/GenBank/DDBJ databases">
        <title>Genomic Encyclopedia of Archaeal and Bacterial Type Strains, Phase II (KMG-II): from individual species to whole genera.</title>
        <authorList>
            <person name="Goeker M."/>
        </authorList>
    </citation>
    <scope>NUCLEOTIDE SEQUENCE [LARGE SCALE GENOMIC DNA]</scope>
    <source>
        <strain evidence="5 6">DSM 22011</strain>
    </source>
</reference>
<name>A0A327YGB9_9RHOB</name>
<dbReference type="InterPro" id="IPR004107">
    <property type="entry name" value="Integrase_SAM-like_N"/>
</dbReference>
<evidence type="ECO:0000259" key="4">
    <source>
        <dbReference type="PROSITE" id="PS51898"/>
    </source>
</evidence>
<dbReference type="OrthoDB" id="6388170at2"/>
<dbReference type="SUPFAM" id="SSF56349">
    <property type="entry name" value="DNA breaking-rejoining enzymes"/>
    <property type="match status" value="1"/>
</dbReference>
<feature type="domain" description="Tyr recombinase" evidence="4">
    <location>
        <begin position="216"/>
        <end position="397"/>
    </location>
</feature>
<comment type="caution">
    <text evidence="5">The sequence shown here is derived from an EMBL/GenBank/DDBJ whole genome shotgun (WGS) entry which is preliminary data.</text>
</comment>
<dbReference type="Pfam" id="PF00589">
    <property type="entry name" value="Phage_integrase"/>
    <property type="match status" value="1"/>
</dbReference>
<keyword evidence="1" id="KW-0229">DNA integration</keyword>
<dbReference type="InterPro" id="IPR010998">
    <property type="entry name" value="Integrase_recombinase_N"/>
</dbReference>
<evidence type="ECO:0000313" key="5">
    <source>
        <dbReference type="EMBL" id="RAK19282.1"/>
    </source>
</evidence>
<evidence type="ECO:0000256" key="3">
    <source>
        <dbReference type="ARBA" id="ARBA00023172"/>
    </source>
</evidence>
<evidence type="ECO:0000256" key="1">
    <source>
        <dbReference type="ARBA" id="ARBA00022908"/>
    </source>
</evidence>
<proteinExistence type="predicted"/>
<dbReference type="InterPro" id="IPR050090">
    <property type="entry name" value="Tyrosine_recombinase_XerCD"/>
</dbReference>
<accession>A0A327YGB9</accession>
<organism evidence="5 6">
    <name type="scientific">Salipiger aestuarii</name>
    <dbReference type="NCBI Taxonomy" id="568098"/>
    <lineage>
        <taxon>Bacteria</taxon>
        <taxon>Pseudomonadati</taxon>
        <taxon>Pseudomonadota</taxon>
        <taxon>Alphaproteobacteria</taxon>
        <taxon>Rhodobacterales</taxon>
        <taxon>Roseobacteraceae</taxon>
        <taxon>Salipiger</taxon>
    </lineage>
</organism>
<evidence type="ECO:0000256" key="2">
    <source>
        <dbReference type="ARBA" id="ARBA00023125"/>
    </source>
</evidence>
<dbReference type="AlphaFoldDB" id="A0A327YGB9"/>
<dbReference type="PROSITE" id="PS51898">
    <property type="entry name" value="TYR_RECOMBINASE"/>
    <property type="match status" value="1"/>
</dbReference>
<dbReference type="Pfam" id="PF02899">
    <property type="entry name" value="Phage_int_SAM_1"/>
    <property type="match status" value="1"/>
</dbReference>
<dbReference type="InterPro" id="IPR002104">
    <property type="entry name" value="Integrase_catalytic"/>
</dbReference>
<gene>
    <name evidence="5" type="ORF">ATI53_100955</name>
</gene>
<keyword evidence="6" id="KW-1185">Reference proteome</keyword>
<dbReference type="PANTHER" id="PTHR30349">
    <property type="entry name" value="PHAGE INTEGRASE-RELATED"/>
    <property type="match status" value="1"/>
</dbReference>
<dbReference type="RefSeq" id="WP_111550040.1">
    <property type="nucleotide sequence ID" value="NZ_LIQE01000008.1"/>
</dbReference>
<dbReference type="GO" id="GO:0006310">
    <property type="term" value="P:DNA recombination"/>
    <property type="evidence" value="ECO:0007669"/>
    <property type="project" value="UniProtKB-KW"/>
</dbReference>
<dbReference type="Gene3D" id="1.10.443.10">
    <property type="entry name" value="Intergrase catalytic core"/>
    <property type="match status" value="1"/>
</dbReference>
<dbReference type="InterPro" id="IPR011010">
    <property type="entry name" value="DNA_brk_join_enz"/>
</dbReference>
<sequence>MVIEPKKKRSANPVTALSNGLEEDLQRQGYGVGTIWKQRRLFNDLLIWLEGKQLAMSDLTVAKVDLFMADRRAGGVRKLKTRKALGAILVYLRGLGLVPPAESPVEDGPAGEILERYTRFLAVERGLTAAAILRYVDCLRPFLDRQTRDGNLDLASLTSSDVTSFVVAWCPSVNSCVAKLTVTALRSFFGFLHLEGVLRRSLVPAVPTVTYRHQAGLPKGLEPDEVRRILTSCDITSDNGVRDLAILTLLVRLGLRRCEVSRLGLDDIDWRAGTICVHGKGNCLERLPLPVDVGHYLAQYLRHARPAKARGRTAFVRHFAPYNALSASRVSTIVADAALRAGVGRVHAHRLRHTAATQLLRAGASLPEVGQVLRHRRAQTTAIYAKVDHDTLRVIARPWPEDAQ</sequence>
<dbReference type="Proteomes" id="UP000249165">
    <property type="component" value="Unassembled WGS sequence"/>
</dbReference>
<protein>
    <submittedName>
        <fullName evidence="5">Site-specific recombinase XerD</fullName>
    </submittedName>
</protein>
<keyword evidence="2" id="KW-0238">DNA-binding</keyword>
<dbReference type="Gene3D" id="1.10.150.130">
    <property type="match status" value="1"/>
</dbReference>
<dbReference type="EMBL" id="QLMG01000009">
    <property type="protein sequence ID" value="RAK19282.1"/>
    <property type="molecule type" value="Genomic_DNA"/>
</dbReference>
<dbReference type="GO" id="GO:0003677">
    <property type="term" value="F:DNA binding"/>
    <property type="evidence" value="ECO:0007669"/>
    <property type="project" value="UniProtKB-KW"/>
</dbReference>